<name>A0A4R1HQ71_9GAMM</name>
<dbReference type="Gene3D" id="3.40.50.300">
    <property type="entry name" value="P-loop containing nucleotide triphosphate hydrolases"/>
    <property type="match status" value="1"/>
</dbReference>
<organism evidence="1 2">
    <name type="scientific">Thiogranum longum</name>
    <dbReference type="NCBI Taxonomy" id="1537524"/>
    <lineage>
        <taxon>Bacteria</taxon>
        <taxon>Pseudomonadati</taxon>
        <taxon>Pseudomonadota</taxon>
        <taxon>Gammaproteobacteria</taxon>
        <taxon>Chromatiales</taxon>
        <taxon>Ectothiorhodospiraceae</taxon>
        <taxon>Thiogranum</taxon>
    </lineage>
</organism>
<dbReference type="Proteomes" id="UP000295707">
    <property type="component" value="Unassembled WGS sequence"/>
</dbReference>
<dbReference type="InterPro" id="IPR052796">
    <property type="entry name" value="Nod_factor_sulfotransferase"/>
</dbReference>
<protein>
    <submittedName>
        <fullName evidence="1">Sulfotransferase family protein</fullName>
    </submittedName>
</protein>
<keyword evidence="2" id="KW-1185">Reference proteome</keyword>
<keyword evidence="1" id="KW-0808">Transferase</keyword>
<accession>A0A4R1HQ71</accession>
<gene>
    <name evidence="1" type="ORF">DFR30_2773</name>
</gene>
<proteinExistence type="predicted"/>
<dbReference type="RefSeq" id="WP_132974153.1">
    <property type="nucleotide sequence ID" value="NZ_SMFX01000001.1"/>
</dbReference>
<dbReference type="EMBL" id="SMFX01000001">
    <property type="protein sequence ID" value="TCK19462.1"/>
    <property type="molecule type" value="Genomic_DNA"/>
</dbReference>
<dbReference type="InterPro" id="IPR027417">
    <property type="entry name" value="P-loop_NTPase"/>
</dbReference>
<dbReference type="Pfam" id="PF13469">
    <property type="entry name" value="Sulfotransfer_3"/>
    <property type="match status" value="1"/>
</dbReference>
<dbReference type="OrthoDB" id="7845842at2"/>
<dbReference type="GO" id="GO:0016740">
    <property type="term" value="F:transferase activity"/>
    <property type="evidence" value="ECO:0007669"/>
    <property type="project" value="UniProtKB-KW"/>
</dbReference>
<dbReference type="PANTHER" id="PTHR32175">
    <property type="entry name" value="PROTEIN, PUTATIVE, EXPRESSED-RELATED"/>
    <property type="match status" value="1"/>
</dbReference>
<evidence type="ECO:0000313" key="2">
    <source>
        <dbReference type="Proteomes" id="UP000295707"/>
    </source>
</evidence>
<comment type="caution">
    <text evidence="1">The sequence shown here is derived from an EMBL/GenBank/DDBJ whole genome shotgun (WGS) entry which is preliminary data.</text>
</comment>
<dbReference type="PANTHER" id="PTHR32175:SF26">
    <property type="entry name" value="PROTEIN, PUTATIVE, EXPRESSED-RELATED"/>
    <property type="match status" value="1"/>
</dbReference>
<dbReference type="SUPFAM" id="SSF52540">
    <property type="entry name" value="P-loop containing nucleoside triphosphate hydrolases"/>
    <property type="match status" value="1"/>
</dbReference>
<sequence length="241" mass="27743">MKKFIILSTQRSGSAFLATSLASHPLITCHREIFLQKNRNCDSYQMYRSSSLGRRVTDIFNRGSLVDKYLQGIFSADSHVSAAGFKLMYSQAKRFPEVTNWLLENNVHIIHLIRKNYLRTILSACIAQARGIHHSSKTLEKTKVIIHPEMAMREMKKISDNINSYCSLFRNNPYIEISYESFVSDRDAQAKLILEFLAINNFSRLTSELVKNNPYPISELIQNYEEVSDALRGTQFDSFLD</sequence>
<evidence type="ECO:0000313" key="1">
    <source>
        <dbReference type="EMBL" id="TCK19462.1"/>
    </source>
</evidence>
<dbReference type="AlphaFoldDB" id="A0A4R1HQ71"/>
<reference evidence="1 2" key="1">
    <citation type="submission" date="2019-03" db="EMBL/GenBank/DDBJ databases">
        <title>Genomic Encyclopedia of Type Strains, Phase IV (KMG-IV): sequencing the most valuable type-strain genomes for metagenomic binning, comparative biology and taxonomic classification.</title>
        <authorList>
            <person name="Goeker M."/>
        </authorList>
    </citation>
    <scope>NUCLEOTIDE SEQUENCE [LARGE SCALE GENOMIC DNA]</scope>
    <source>
        <strain evidence="1 2">DSM 19610</strain>
    </source>
</reference>